<dbReference type="Proteomes" id="UP000009168">
    <property type="component" value="Unassembled WGS sequence"/>
</dbReference>
<feature type="compositionally biased region" description="Acidic residues" evidence="1">
    <location>
        <begin position="279"/>
        <end position="300"/>
    </location>
</feature>
<dbReference type="KEGG" id="tet:TTHERM_00327380"/>
<accession>I7LXV3</accession>
<dbReference type="EMBL" id="GG662299">
    <property type="protein sequence ID" value="EAS06256.3"/>
    <property type="molecule type" value="Genomic_DNA"/>
</dbReference>
<dbReference type="SUPFAM" id="SSF52047">
    <property type="entry name" value="RNI-like"/>
    <property type="match status" value="2"/>
</dbReference>
<evidence type="ECO:0008006" key="4">
    <source>
        <dbReference type="Google" id="ProtNLM"/>
    </source>
</evidence>
<dbReference type="GeneID" id="7828612"/>
<evidence type="ECO:0000256" key="1">
    <source>
        <dbReference type="SAM" id="MobiDB-lite"/>
    </source>
</evidence>
<reference evidence="3" key="1">
    <citation type="journal article" date="2006" name="PLoS Biol.">
        <title>Macronuclear genome sequence of the ciliate Tetrahymena thermophila, a model eukaryote.</title>
        <authorList>
            <person name="Eisen J.A."/>
            <person name="Coyne R.S."/>
            <person name="Wu M."/>
            <person name="Wu D."/>
            <person name="Thiagarajan M."/>
            <person name="Wortman J.R."/>
            <person name="Badger J.H."/>
            <person name="Ren Q."/>
            <person name="Amedeo P."/>
            <person name="Jones K.M."/>
            <person name="Tallon L.J."/>
            <person name="Delcher A.L."/>
            <person name="Salzberg S.L."/>
            <person name="Silva J.C."/>
            <person name="Haas B.J."/>
            <person name="Majoros W.H."/>
            <person name="Farzad M."/>
            <person name="Carlton J.M."/>
            <person name="Smith R.K. Jr."/>
            <person name="Garg J."/>
            <person name="Pearlman R.E."/>
            <person name="Karrer K.M."/>
            <person name="Sun L."/>
            <person name="Manning G."/>
            <person name="Elde N.C."/>
            <person name="Turkewitz A.P."/>
            <person name="Asai D.J."/>
            <person name="Wilkes D.E."/>
            <person name="Wang Y."/>
            <person name="Cai H."/>
            <person name="Collins K."/>
            <person name="Stewart B.A."/>
            <person name="Lee S.R."/>
            <person name="Wilamowska K."/>
            <person name="Weinberg Z."/>
            <person name="Ruzzo W.L."/>
            <person name="Wloga D."/>
            <person name="Gaertig J."/>
            <person name="Frankel J."/>
            <person name="Tsao C.-C."/>
            <person name="Gorovsky M.A."/>
            <person name="Keeling P.J."/>
            <person name="Waller R.F."/>
            <person name="Patron N.J."/>
            <person name="Cherry J.M."/>
            <person name="Stover N.A."/>
            <person name="Krieger C.J."/>
            <person name="del Toro C."/>
            <person name="Ryder H.F."/>
            <person name="Williamson S.C."/>
            <person name="Barbeau R.A."/>
            <person name="Hamilton E.P."/>
            <person name="Orias E."/>
        </authorList>
    </citation>
    <scope>NUCLEOTIDE SEQUENCE [LARGE SCALE GENOMIC DNA]</scope>
    <source>
        <strain evidence="3">SB210</strain>
    </source>
</reference>
<gene>
    <name evidence="2" type="ORF">TTHERM_00327380</name>
</gene>
<dbReference type="RefSeq" id="XP_001026501.3">
    <property type="nucleotide sequence ID" value="XM_001026501.3"/>
</dbReference>
<evidence type="ECO:0000313" key="2">
    <source>
        <dbReference type="EMBL" id="EAS06256.3"/>
    </source>
</evidence>
<feature type="region of interest" description="Disordered" evidence="1">
    <location>
        <begin position="279"/>
        <end position="328"/>
    </location>
</feature>
<evidence type="ECO:0000313" key="3">
    <source>
        <dbReference type="Proteomes" id="UP000009168"/>
    </source>
</evidence>
<dbReference type="AlphaFoldDB" id="I7LXV3"/>
<organism evidence="2 3">
    <name type="scientific">Tetrahymena thermophila (strain SB210)</name>
    <dbReference type="NCBI Taxonomy" id="312017"/>
    <lineage>
        <taxon>Eukaryota</taxon>
        <taxon>Sar</taxon>
        <taxon>Alveolata</taxon>
        <taxon>Ciliophora</taxon>
        <taxon>Intramacronucleata</taxon>
        <taxon>Oligohymenophorea</taxon>
        <taxon>Hymenostomatida</taxon>
        <taxon>Tetrahymenina</taxon>
        <taxon>Tetrahymenidae</taxon>
        <taxon>Tetrahymena</taxon>
    </lineage>
</organism>
<feature type="compositionally biased region" description="Basic and acidic residues" evidence="1">
    <location>
        <begin position="317"/>
        <end position="328"/>
    </location>
</feature>
<dbReference type="InterPro" id="IPR032675">
    <property type="entry name" value="LRR_dom_sf"/>
</dbReference>
<dbReference type="InParanoid" id="I7LXV3"/>
<sequence>MSKTNRELYEYLKLLRAIKIKPYKMRFVTISDEIGISFTQIRNLKNQDVIQELLLDMQYTQLPCESAIGISSKVSKLPNLKSISLNFTDCQLLGNKGFQGVVVKLFRVAQLEEVSLIFNQCKLESEAIQHLDERIGQLSKLKKLTLGFRQNNLTDSNLTEIGQALNKCKTLESIDIDLSYNSSLQNPSEKSLDLSELTNLQHFSINIQASKIKSPKFLQLPVQLEILSLNFITVSPFNQLAVLDTFKMISGFNSLKSLNLMIHNQPFCFNSFGQEQIENENDENEEQEQQDENEEEEEKQEESAIINEDANDQNSEVEQKEENKDKELLQQEKYYKDIQDSLFENNSCLEQLNLQLTFKQSGVGNIMSKLLPIKTLKSLHIKNRFGTALNTKDVENLRALIRNNQSLNSISLKFSQNQVNVQELNSIIEDLCASDRWIYVKLDLSQTVNFQWENTLAEMANQFIKLKNLQTLSLNLSSNNIDGEDLVTFTQRINMMQSLISLKLNLRGNNITVNQSNYVCFSLRQLGYLAKLKLQLGVLSYQSINEDGEVETQTTINESVEYKKLQEFIKERESNITRIALFDNYFREAIPFNPNILICDFYF</sequence>
<name>I7LXV3_TETTS</name>
<dbReference type="Gene3D" id="3.80.10.10">
    <property type="entry name" value="Ribonuclease Inhibitor"/>
    <property type="match status" value="2"/>
</dbReference>
<proteinExistence type="predicted"/>
<keyword evidence="3" id="KW-1185">Reference proteome</keyword>
<protein>
    <recommendedName>
        <fullName evidence="4">Kinase domain protein</fullName>
    </recommendedName>
</protein>
<dbReference type="OrthoDB" id="120976at2759"/>